<dbReference type="InterPro" id="IPR000834">
    <property type="entry name" value="Peptidase_M14"/>
</dbReference>
<evidence type="ECO:0000259" key="2">
    <source>
        <dbReference type="PROSITE" id="PS52035"/>
    </source>
</evidence>
<name>A0A1G7XPC3_9FLAO</name>
<dbReference type="SUPFAM" id="SSF53187">
    <property type="entry name" value="Zn-dependent exopeptidases"/>
    <property type="match status" value="1"/>
</dbReference>
<dbReference type="GO" id="GO:0008270">
    <property type="term" value="F:zinc ion binding"/>
    <property type="evidence" value="ECO:0007669"/>
    <property type="project" value="InterPro"/>
</dbReference>
<evidence type="ECO:0000313" key="4">
    <source>
        <dbReference type="Proteomes" id="UP000199296"/>
    </source>
</evidence>
<proteinExistence type="inferred from homology"/>
<keyword evidence="3" id="KW-0121">Carboxypeptidase</keyword>
<dbReference type="STRING" id="470826.SAMN04488027_10946"/>
<dbReference type="Pfam" id="PF00246">
    <property type="entry name" value="Peptidase_M14"/>
    <property type="match status" value="1"/>
</dbReference>
<keyword evidence="3" id="KW-0378">Hydrolase</keyword>
<dbReference type="EMBL" id="FNCW01000009">
    <property type="protein sequence ID" value="SDG86057.1"/>
    <property type="molecule type" value="Genomic_DNA"/>
</dbReference>
<evidence type="ECO:0000256" key="1">
    <source>
        <dbReference type="PROSITE-ProRule" id="PRU01379"/>
    </source>
</evidence>
<reference evidence="3 4" key="1">
    <citation type="submission" date="2016-10" db="EMBL/GenBank/DDBJ databases">
        <authorList>
            <person name="de Groot N.N."/>
        </authorList>
    </citation>
    <scope>NUCLEOTIDE SEQUENCE [LARGE SCALE GENOMIC DNA]</scope>
    <source>
        <strain evidence="3 4">DSM 19803</strain>
    </source>
</reference>
<comment type="caution">
    <text evidence="1">Lacks conserved residue(s) required for the propagation of feature annotation.</text>
</comment>
<evidence type="ECO:0000313" key="3">
    <source>
        <dbReference type="EMBL" id="SDG86057.1"/>
    </source>
</evidence>
<sequence length="397" mass="45816">MFTNVYFYFNTFVNMNVQQPNFSDLFSSYSDFKVTSVHGRYLREKDLLEVFKTLSHKFKIKNEGHSEEGRIISSFRLGKGPHKILIWSQMHGNESTTTKAVLDLLNYFLIHTEISKSILEKCRFIIVPVLNPDGAVNYTRVNSNAVDLNRDAYLKTQSESKILQSLYAEFNPDFCFNMHDQRTIFSAGETEKPATLSFLSPSFNEERDINETRIQSMGLIASANHLLQEFIPGQIGRYDDGFNINCIGDYFQKKGTPTVLFEAGHFPGDYEREQTRKYVFIALLKMIIDIANQKNTDPVEQYLSIPENEKLFYDIVLRNVNYNSNETFDIAIQFKEVLSENKIEFIPIIEKMGNLTRGYGHREINLEGQSLQFENPLNLKEGEVLASFILNDNVFVI</sequence>
<dbReference type="PROSITE" id="PS52035">
    <property type="entry name" value="PEPTIDASE_M14"/>
    <property type="match status" value="1"/>
</dbReference>
<feature type="domain" description="Peptidase M14" evidence="2">
    <location>
        <begin position="28"/>
        <end position="290"/>
    </location>
</feature>
<dbReference type="AlphaFoldDB" id="A0A1G7XPC3"/>
<dbReference type="GO" id="GO:0004181">
    <property type="term" value="F:metallocarboxypeptidase activity"/>
    <property type="evidence" value="ECO:0007669"/>
    <property type="project" value="InterPro"/>
</dbReference>
<gene>
    <name evidence="3" type="ORF">SAMN04488027_10946</name>
</gene>
<keyword evidence="4" id="KW-1185">Reference proteome</keyword>
<organism evidence="3 4">
    <name type="scientific">Psychroflexus sediminis</name>
    <dbReference type="NCBI Taxonomy" id="470826"/>
    <lineage>
        <taxon>Bacteria</taxon>
        <taxon>Pseudomonadati</taxon>
        <taxon>Bacteroidota</taxon>
        <taxon>Flavobacteriia</taxon>
        <taxon>Flavobacteriales</taxon>
        <taxon>Flavobacteriaceae</taxon>
        <taxon>Psychroflexus</taxon>
    </lineage>
</organism>
<keyword evidence="3" id="KW-0645">Protease</keyword>
<dbReference type="Gene3D" id="3.40.630.10">
    <property type="entry name" value="Zn peptidases"/>
    <property type="match status" value="1"/>
</dbReference>
<dbReference type="Proteomes" id="UP000199296">
    <property type="component" value="Unassembled WGS sequence"/>
</dbReference>
<accession>A0A1G7XPC3</accession>
<dbReference type="OrthoDB" id="1119199at2"/>
<protein>
    <submittedName>
        <fullName evidence="3">Zinc carboxypeptidase</fullName>
    </submittedName>
</protein>
<dbReference type="GO" id="GO:0006508">
    <property type="term" value="P:proteolysis"/>
    <property type="evidence" value="ECO:0007669"/>
    <property type="project" value="InterPro"/>
</dbReference>
<comment type="similarity">
    <text evidence="1">Belongs to the peptidase M14 family.</text>
</comment>